<sequence length="282" mass="32240">MSSATFQILSDLHLETQASYDFNFRQTAPNLALLGDIGKVGDDGLFVFLERQLRRYWNVYFVAGNHEPLSGSWPAAKQRLRSFADRMEQLRIRSTIGRFVFLDQRRHDLNDTLTVLGCTLFSRITKEQYSAVAARLVDFQQIQNWTVEDHLEAHAADLKWLNDQVSMISKSEPQREIVIFTHHSPTLDTRAVDERHRNSAVSSGFATDLRLEECWTNTAVVMWAFGHTHFSCDFIDERGKRVVSNQRGYAAAPEKAFDVKKVFLIRKQAKSGEEPTSSSGRP</sequence>
<dbReference type="Proteomes" id="UP001302812">
    <property type="component" value="Unassembled WGS sequence"/>
</dbReference>
<dbReference type="PANTHER" id="PTHR37844">
    <property type="entry name" value="SER/THR PROTEIN PHOSPHATASE SUPERFAMILY (AFU_ORTHOLOGUE AFUA_1G14840)"/>
    <property type="match status" value="1"/>
</dbReference>
<dbReference type="PANTHER" id="PTHR37844:SF2">
    <property type="entry name" value="SER_THR PROTEIN PHOSPHATASE SUPERFAMILY (AFU_ORTHOLOGUE AFUA_1G14840)"/>
    <property type="match status" value="1"/>
</dbReference>
<evidence type="ECO:0000259" key="1">
    <source>
        <dbReference type="Pfam" id="PF00149"/>
    </source>
</evidence>
<gene>
    <name evidence="2" type="ORF">N656DRAFT_720465</name>
</gene>
<evidence type="ECO:0000313" key="3">
    <source>
        <dbReference type="Proteomes" id="UP001302812"/>
    </source>
</evidence>
<reference evidence="2" key="1">
    <citation type="journal article" date="2023" name="Mol. Phylogenet. Evol.">
        <title>Genome-scale phylogeny and comparative genomics of the fungal order Sordariales.</title>
        <authorList>
            <person name="Hensen N."/>
            <person name="Bonometti L."/>
            <person name="Westerberg I."/>
            <person name="Brannstrom I.O."/>
            <person name="Guillou S."/>
            <person name="Cros-Aarteil S."/>
            <person name="Calhoun S."/>
            <person name="Haridas S."/>
            <person name="Kuo A."/>
            <person name="Mondo S."/>
            <person name="Pangilinan J."/>
            <person name="Riley R."/>
            <person name="LaButti K."/>
            <person name="Andreopoulos B."/>
            <person name="Lipzen A."/>
            <person name="Chen C."/>
            <person name="Yan M."/>
            <person name="Daum C."/>
            <person name="Ng V."/>
            <person name="Clum A."/>
            <person name="Steindorff A."/>
            <person name="Ohm R.A."/>
            <person name="Martin F."/>
            <person name="Silar P."/>
            <person name="Natvig D.O."/>
            <person name="Lalanne C."/>
            <person name="Gautier V."/>
            <person name="Ament-Velasquez S.L."/>
            <person name="Kruys A."/>
            <person name="Hutchinson M.I."/>
            <person name="Powell A.J."/>
            <person name="Barry K."/>
            <person name="Miller A.N."/>
            <person name="Grigoriev I.V."/>
            <person name="Debuchy R."/>
            <person name="Gladieux P."/>
            <person name="Hiltunen Thoren M."/>
            <person name="Johannesson H."/>
        </authorList>
    </citation>
    <scope>NUCLEOTIDE SEQUENCE</scope>
    <source>
        <strain evidence="2">CBS 508.74</strain>
    </source>
</reference>
<dbReference type="AlphaFoldDB" id="A0AAN6T745"/>
<dbReference type="InterPro" id="IPR004843">
    <property type="entry name" value="Calcineurin-like_PHP"/>
</dbReference>
<name>A0AAN6T745_9PEZI</name>
<proteinExistence type="predicted"/>
<dbReference type="SUPFAM" id="SSF56300">
    <property type="entry name" value="Metallo-dependent phosphatases"/>
    <property type="match status" value="1"/>
</dbReference>
<evidence type="ECO:0000313" key="2">
    <source>
        <dbReference type="EMBL" id="KAK4107248.1"/>
    </source>
</evidence>
<dbReference type="GeneID" id="89936573"/>
<dbReference type="InterPro" id="IPR029052">
    <property type="entry name" value="Metallo-depent_PP-like"/>
</dbReference>
<dbReference type="Pfam" id="PF00149">
    <property type="entry name" value="Metallophos"/>
    <property type="match status" value="1"/>
</dbReference>
<dbReference type="Gene3D" id="3.60.21.10">
    <property type="match status" value="1"/>
</dbReference>
<protein>
    <recommendedName>
        <fullName evidence="1">Calcineurin-like phosphoesterase domain-containing protein</fullName>
    </recommendedName>
</protein>
<keyword evidence="3" id="KW-1185">Reference proteome</keyword>
<organism evidence="2 3">
    <name type="scientific">Canariomyces notabilis</name>
    <dbReference type="NCBI Taxonomy" id="2074819"/>
    <lineage>
        <taxon>Eukaryota</taxon>
        <taxon>Fungi</taxon>
        <taxon>Dikarya</taxon>
        <taxon>Ascomycota</taxon>
        <taxon>Pezizomycotina</taxon>
        <taxon>Sordariomycetes</taxon>
        <taxon>Sordariomycetidae</taxon>
        <taxon>Sordariales</taxon>
        <taxon>Chaetomiaceae</taxon>
        <taxon>Canariomyces</taxon>
    </lineage>
</organism>
<dbReference type="EMBL" id="MU853378">
    <property type="protein sequence ID" value="KAK4107248.1"/>
    <property type="molecule type" value="Genomic_DNA"/>
</dbReference>
<feature type="domain" description="Calcineurin-like phosphoesterase" evidence="1">
    <location>
        <begin position="8"/>
        <end position="229"/>
    </location>
</feature>
<comment type="caution">
    <text evidence="2">The sequence shown here is derived from an EMBL/GenBank/DDBJ whole genome shotgun (WGS) entry which is preliminary data.</text>
</comment>
<accession>A0AAN6T745</accession>
<dbReference type="GO" id="GO:0016787">
    <property type="term" value="F:hydrolase activity"/>
    <property type="evidence" value="ECO:0007669"/>
    <property type="project" value="InterPro"/>
</dbReference>
<dbReference type="RefSeq" id="XP_064664818.1">
    <property type="nucleotide sequence ID" value="XM_064812448.1"/>
</dbReference>
<reference evidence="2" key="2">
    <citation type="submission" date="2023-05" db="EMBL/GenBank/DDBJ databases">
        <authorList>
            <consortium name="Lawrence Berkeley National Laboratory"/>
            <person name="Steindorff A."/>
            <person name="Hensen N."/>
            <person name="Bonometti L."/>
            <person name="Westerberg I."/>
            <person name="Brannstrom I.O."/>
            <person name="Guillou S."/>
            <person name="Cros-Aarteil S."/>
            <person name="Calhoun S."/>
            <person name="Haridas S."/>
            <person name="Kuo A."/>
            <person name="Mondo S."/>
            <person name="Pangilinan J."/>
            <person name="Riley R."/>
            <person name="Labutti K."/>
            <person name="Andreopoulos B."/>
            <person name="Lipzen A."/>
            <person name="Chen C."/>
            <person name="Yanf M."/>
            <person name="Daum C."/>
            <person name="Ng V."/>
            <person name="Clum A."/>
            <person name="Ohm R."/>
            <person name="Martin F."/>
            <person name="Silar P."/>
            <person name="Natvig D."/>
            <person name="Lalanne C."/>
            <person name="Gautier V."/>
            <person name="Ament-Velasquez S.L."/>
            <person name="Kruys A."/>
            <person name="Hutchinson M.I."/>
            <person name="Powell A.J."/>
            <person name="Barry K."/>
            <person name="Miller A.N."/>
            <person name="Grigoriev I.V."/>
            <person name="Debuchy R."/>
            <person name="Gladieux P."/>
            <person name="Thoren M.H."/>
            <person name="Johannesson H."/>
        </authorList>
    </citation>
    <scope>NUCLEOTIDE SEQUENCE</scope>
    <source>
        <strain evidence="2">CBS 508.74</strain>
    </source>
</reference>